<dbReference type="Proteomes" id="UP000324222">
    <property type="component" value="Unassembled WGS sequence"/>
</dbReference>
<protein>
    <submittedName>
        <fullName evidence="1">Uncharacterized protein</fullName>
    </submittedName>
</protein>
<comment type="caution">
    <text evidence="1">The sequence shown here is derived from an EMBL/GenBank/DDBJ whole genome shotgun (WGS) entry which is preliminary data.</text>
</comment>
<name>A0A5B7HGK8_PORTR</name>
<dbReference type="AlphaFoldDB" id="A0A5B7HGK8"/>
<evidence type="ECO:0000313" key="1">
    <source>
        <dbReference type="EMBL" id="MPC69046.1"/>
    </source>
</evidence>
<gene>
    <name evidence="1" type="ORF">E2C01_063259</name>
</gene>
<organism evidence="1 2">
    <name type="scientific">Portunus trituberculatus</name>
    <name type="common">Swimming crab</name>
    <name type="synonym">Neptunus trituberculatus</name>
    <dbReference type="NCBI Taxonomy" id="210409"/>
    <lineage>
        <taxon>Eukaryota</taxon>
        <taxon>Metazoa</taxon>
        <taxon>Ecdysozoa</taxon>
        <taxon>Arthropoda</taxon>
        <taxon>Crustacea</taxon>
        <taxon>Multicrustacea</taxon>
        <taxon>Malacostraca</taxon>
        <taxon>Eumalacostraca</taxon>
        <taxon>Eucarida</taxon>
        <taxon>Decapoda</taxon>
        <taxon>Pleocyemata</taxon>
        <taxon>Brachyura</taxon>
        <taxon>Eubrachyura</taxon>
        <taxon>Portunoidea</taxon>
        <taxon>Portunidae</taxon>
        <taxon>Portuninae</taxon>
        <taxon>Portunus</taxon>
    </lineage>
</organism>
<accession>A0A5B7HGK8</accession>
<evidence type="ECO:0000313" key="2">
    <source>
        <dbReference type="Proteomes" id="UP000324222"/>
    </source>
</evidence>
<dbReference type="OrthoDB" id="7701249at2759"/>
<proteinExistence type="predicted"/>
<sequence length="88" mass="9884">MTGLLFGDDLTQVTKQIEEAERLKNKFTNKKTFHFGAPGLGKFSGGKQRGFFGKSSFRGMSTRFKLYGLHKPATRGDSRPYYLRGNSS</sequence>
<keyword evidence="2" id="KW-1185">Reference proteome</keyword>
<reference evidence="1 2" key="1">
    <citation type="submission" date="2019-05" db="EMBL/GenBank/DDBJ databases">
        <title>Another draft genome of Portunus trituberculatus and its Hox gene families provides insights of decapod evolution.</title>
        <authorList>
            <person name="Jeong J.-H."/>
            <person name="Song I."/>
            <person name="Kim S."/>
            <person name="Choi T."/>
            <person name="Kim D."/>
            <person name="Ryu S."/>
            <person name="Kim W."/>
        </authorList>
    </citation>
    <scope>NUCLEOTIDE SEQUENCE [LARGE SCALE GENOMIC DNA]</scope>
    <source>
        <tissue evidence="1">Muscle</tissue>
    </source>
</reference>
<dbReference type="EMBL" id="VSRR010028793">
    <property type="protein sequence ID" value="MPC69046.1"/>
    <property type="molecule type" value="Genomic_DNA"/>
</dbReference>